<sequence>MKIFGGAIEIDLPTGVIDVSQFRQVPDNQEVFLIEKSTANEDQNIIIELLEQPEGEINEVLNTHLSDIFDDVKPFKYDSLKENSYMVEYENFLIGLIRFDKFETDILVSFNNSHDTQVFKSIVGSLKILDPSLFG</sequence>
<accession>A0ACA9YA02</accession>
<dbReference type="EMBL" id="CALSDN010000006">
    <property type="protein sequence ID" value="CAH6721520.1"/>
    <property type="molecule type" value="Genomic_DNA"/>
</dbReference>
<protein>
    <submittedName>
        <fullName evidence="1">Uncharacterized protein</fullName>
    </submittedName>
</protein>
<dbReference type="Proteomes" id="UP001152531">
    <property type="component" value="Unassembled WGS sequence"/>
</dbReference>
<organism evidence="1 2">
    <name type="scientific">[Candida] jaroonii</name>
    <dbReference type="NCBI Taxonomy" id="467808"/>
    <lineage>
        <taxon>Eukaryota</taxon>
        <taxon>Fungi</taxon>
        <taxon>Dikarya</taxon>
        <taxon>Ascomycota</taxon>
        <taxon>Saccharomycotina</taxon>
        <taxon>Pichiomycetes</taxon>
        <taxon>Debaryomycetaceae</taxon>
        <taxon>Yamadazyma</taxon>
    </lineage>
</organism>
<gene>
    <name evidence="1" type="ORF">CLIB1444_06S04060</name>
</gene>
<keyword evidence="2" id="KW-1185">Reference proteome</keyword>
<proteinExistence type="predicted"/>
<evidence type="ECO:0000313" key="1">
    <source>
        <dbReference type="EMBL" id="CAH6721520.1"/>
    </source>
</evidence>
<reference evidence="1" key="1">
    <citation type="submission" date="2022-06" db="EMBL/GenBank/DDBJ databases">
        <authorList>
            <person name="Legras J.-L."/>
            <person name="Devillers H."/>
            <person name="Grondin C."/>
        </authorList>
    </citation>
    <scope>NUCLEOTIDE SEQUENCE</scope>
    <source>
        <strain evidence="1">CLIB 1444</strain>
    </source>
</reference>
<evidence type="ECO:0000313" key="2">
    <source>
        <dbReference type="Proteomes" id="UP001152531"/>
    </source>
</evidence>
<comment type="caution">
    <text evidence="1">The sequence shown here is derived from an EMBL/GenBank/DDBJ whole genome shotgun (WGS) entry which is preliminary data.</text>
</comment>
<name>A0ACA9YA02_9ASCO</name>